<sequence length="498" mass="54819">MRPGPIKVPNVMAWELIWTTKPRDHSSQEEAIAPTETPKDQTHNVSQNQNLYRLAPVQRHTKVRPPSSQVKRKPLPSSYKPTRASHTREARKPKARTYQNPNAVSGSKSPLRTDSYFISSTPNNEILQNASAETRERVSRFCSRHNSYCKQCSLPLHDPLLDSIITTFSPAFAALDSTADGHKHRSQDFSLPQIPTTPLEFAQFPYSRKGSFDTSMMTLIQTHPDTPIGGYEAAPMAVIYPVSSRRVVDERRRYETPRIEISPPETTYNTGKREQPRSSSSYEYQNYEALVDGNISHSQSSHSSGNTYCCSLGELEKPVPPVNRRDSCFAAECPTHVEKWISDVDNNGPPIPATDGANTPPLTSASDPPITAIHHDTTPPTAPLPIPVETPAAVPEPELPEPSKVDQATTKAKKALAKKKKAKQGLRKFRKVIFRKTVLKVVLGRQLAQPTADLLKLVAEGVPFDPPDVMALAKPPVDAPVPVDAVPTDAVPTGALPV</sequence>
<feature type="compositionally biased region" description="Polar residues" evidence="1">
    <location>
        <begin position="97"/>
        <end position="113"/>
    </location>
</feature>
<protein>
    <submittedName>
        <fullName evidence="2">Uncharacterized protein</fullName>
    </submittedName>
</protein>
<evidence type="ECO:0000256" key="1">
    <source>
        <dbReference type="SAM" id="MobiDB-lite"/>
    </source>
</evidence>
<comment type="caution">
    <text evidence="2">The sequence shown here is derived from an EMBL/GenBank/DDBJ whole genome shotgun (WGS) entry which is preliminary data.</text>
</comment>
<dbReference type="Proteomes" id="UP000696280">
    <property type="component" value="Unassembled WGS sequence"/>
</dbReference>
<accession>A0A9N9KXP9</accession>
<evidence type="ECO:0000313" key="2">
    <source>
        <dbReference type="EMBL" id="CAG8955784.1"/>
    </source>
</evidence>
<feature type="region of interest" description="Disordered" evidence="1">
    <location>
        <begin position="257"/>
        <end position="281"/>
    </location>
</feature>
<name>A0A9N9KXP9_9HELO</name>
<keyword evidence="3" id="KW-1185">Reference proteome</keyword>
<dbReference type="AlphaFoldDB" id="A0A9N9KXP9"/>
<evidence type="ECO:0000313" key="3">
    <source>
        <dbReference type="Proteomes" id="UP000696280"/>
    </source>
</evidence>
<gene>
    <name evidence="2" type="ORF">HYFRA_00011653</name>
</gene>
<dbReference type="OrthoDB" id="3565001at2759"/>
<feature type="region of interest" description="Disordered" evidence="1">
    <location>
        <begin position="21"/>
        <end position="113"/>
    </location>
</feature>
<dbReference type="EMBL" id="CAJVRL010000066">
    <property type="protein sequence ID" value="CAG8955784.1"/>
    <property type="molecule type" value="Genomic_DNA"/>
</dbReference>
<proteinExistence type="predicted"/>
<organism evidence="2 3">
    <name type="scientific">Hymenoscyphus fraxineus</name>
    <dbReference type="NCBI Taxonomy" id="746836"/>
    <lineage>
        <taxon>Eukaryota</taxon>
        <taxon>Fungi</taxon>
        <taxon>Dikarya</taxon>
        <taxon>Ascomycota</taxon>
        <taxon>Pezizomycotina</taxon>
        <taxon>Leotiomycetes</taxon>
        <taxon>Helotiales</taxon>
        <taxon>Helotiaceae</taxon>
        <taxon>Hymenoscyphus</taxon>
    </lineage>
</organism>
<reference evidence="2" key="1">
    <citation type="submission" date="2021-07" db="EMBL/GenBank/DDBJ databases">
        <authorList>
            <person name="Durling M."/>
        </authorList>
    </citation>
    <scope>NUCLEOTIDE SEQUENCE</scope>
</reference>